<feature type="transmembrane region" description="Helical" evidence="2">
    <location>
        <begin position="1109"/>
        <end position="1128"/>
    </location>
</feature>
<dbReference type="PANTHER" id="PTHR11319">
    <property type="entry name" value="G PROTEIN-COUPLED RECEPTOR-RELATED"/>
    <property type="match status" value="1"/>
</dbReference>
<evidence type="ECO:0000256" key="1">
    <source>
        <dbReference type="SAM" id="MobiDB-lite"/>
    </source>
</evidence>
<feature type="transmembrane region" description="Helical" evidence="2">
    <location>
        <begin position="843"/>
        <end position="864"/>
    </location>
</feature>
<dbReference type="CDD" id="cd00185">
    <property type="entry name" value="TNFRSF"/>
    <property type="match status" value="1"/>
</dbReference>
<keyword evidence="2" id="KW-1133">Transmembrane helix</keyword>
<evidence type="ECO:0000313" key="5">
    <source>
        <dbReference type="Proteomes" id="UP001150062"/>
    </source>
</evidence>
<feature type="transmembrane region" description="Helical" evidence="2">
    <location>
        <begin position="876"/>
        <end position="893"/>
    </location>
</feature>
<keyword evidence="2" id="KW-0812">Transmembrane</keyword>
<dbReference type="SUPFAM" id="SSF57184">
    <property type="entry name" value="Growth factor receptor domain"/>
    <property type="match status" value="1"/>
</dbReference>
<dbReference type="Gene3D" id="2.10.50.10">
    <property type="entry name" value="Tumor Necrosis Factor Receptor, subunit A, domain 2"/>
    <property type="match status" value="1"/>
</dbReference>
<feature type="transmembrane region" description="Helical" evidence="2">
    <location>
        <begin position="1083"/>
        <end position="1103"/>
    </location>
</feature>
<sequence length="1288" mass="150615">MFSIAQNYKVCFQNNSILFIIKHNNEEITIKLAFLNQEGGTKLTSIKSQNQNNENKYTTFNYFNQKTETKKKINYDKIIYQDLYSNIDLEFEIVDNILKSTFLLNKAKDLNKIQCEYSIKSLFTSNRGDENSKNTIWNNMKYEIKVGKDGGLLIYNNQNVLIFSESTPIFLQGEKIYSGEFQISKKQNLNNVWRINYFLKQEYLENIREDLPIMIDPFFFTYLDGYELIDSAVQLEDENNGFIFITGITKDCKWEISGQETKNNYFPKDFGSNNCQNDQIYQNLFLAKVTLDGKSLISLTYFINYEEMENDDYWLYITTTRSDTISNNVIISGISINLDASYLGDGDIVKGNCNKDVKCLFVAKLNHECDEFLWFRYLGDNDGSDLLIRDQEIKQSGVIVSIGETEGQLSDLTFQPPCFDGYEMFNFIFSLSNDGEIILNSKCFVDHENISSPILFDLKLISKNDKTENYLAITGFNYNSTTELNYCIIFILDSDTFESINNDTYSSYDEDDEILETYCKEVEYSINEEKLLITGITSYSDTQFKTFILVMDFELNNNIGKILDIEVVNQHNLYILNSLSYLGYDDTVGYEIFVMGFSYHIYDYDIEIGNQISNKGSFVEFYLNFNEEEVDNILQEITVINTGNVLKINPYGEDNPKKYIVLGDINKQIEPKWANVIETNYNNQNDEKIIFLQNAFCRPGYEYKEITVENYSNIKTKKCTECKIGSYGNGTLGTCEKCQKGTYSATIALSEYEKCTNCPIGYYGKGLGRTSLESGCTICQKGEFCRSEGQSKSIECIYKDACLGANQCLLGFQNQTKYPCTECEEDLLFKQGKCYKCYNNGTYLAVFIVLILIIIIILLYKRLFKKYYFKYRSIRTNMMIATIITFFQYMSIITRMKLKWPTQINTLSQILAVANLDIDSILVFRCLSKKVTYFHLWLIKFLFYCTIFIIFFIYILVKKYKIRNYNEDLKKKKKTKISFLFWNYLSLIFKFIYIPLLIHSLSPYDAVEIDDNEYQLEEDFKVQYQGKEWKQYEPLFIISIILFVCGIPLYFIIIILIDKFSSNILFWKQRIPWLFNKYLPNRIWWEIFELASKALIVSIVMMQSSNPNAQAWIVFTCLLLNLILLILLRPFKPKFIEYYKKYDLNPPKLLPDIRITVGTYLLLISLLSLGLETFGILTFLTFWSLAIMIVYNGIKNNLELMLLTQFEENNIQYDPRSFWKKNNISKVIKKKTEKYLNEKKNNKQENDLEIENTRTSSSESSTNSKIERDREIELNNLKKTNIIDHIEN</sequence>
<name>A0ABQ8ZBV8_9EUKA</name>
<gene>
    <name evidence="4" type="ORF">M0813_01211</name>
</gene>
<feature type="region of interest" description="Disordered" evidence="1">
    <location>
        <begin position="1238"/>
        <end position="1267"/>
    </location>
</feature>
<dbReference type="InterPro" id="IPR057708">
    <property type="entry name" value="DUF7948"/>
</dbReference>
<feature type="transmembrane region" description="Helical" evidence="2">
    <location>
        <begin position="977"/>
        <end position="998"/>
    </location>
</feature>
<dbReference type="EMBL" id="JAOAOG010000021">
    <property type="protein sequence ID" value="KAJ6254375.1"/>
    <property type="molecule type" value="Genomic_DNA"/>
</dbReference>
<reference evidence="4" key="1">
    <citation type="submission" date="2022-08" db="EMBL/GenBank/DDBJ databases">
        <title>Novel sulfate-reducing endosymbionts in the free-living metamonad Anaeramoeba.</title>
        <authorList>
            <person name="Jerlstrom-Hultqvist J."/>
            <person name="Cepicka I."/>
            <person name="Gallot-Lavallee L."/>
            <person name="Salas-Leiva D."/>
            <person name="Curtis B.A."/>
            <person name="Zahonova K."/>
            <person name="Pipaliya S."/>
            <person name="Dacks J."/>
            <person name="Roger A.J."/>
        </authorList>
    </citation>
    <scope>NUCLEOTIDE SEQUENCE</scope>
    <source>
        <strain evidence="4">Schooner1</strain>
    </source>
</reference>
<accession>A0ABQ8ZBV8</accession>
<dbReference type="InterPro" id="IPR009030">
    <property type="entry name" value="Growth_fac_rcpt_cys_sf"/>
</dbReference>
<feature type="transmembrane region" description="Helical" evidence="2">
    <location>
        <begin position="1035"/>
        <end position="1057"/>
    </location>
</feature>
<proteinExistence type="predicted"/>
<feature type="compositionally biased region" description="Low complexity" evidence="1">
    <location>
        <begin position="1253"/>
        <end position="1264"/>
    </location>
</feature>
<dbReference type="PANTHER" id="PTHR11319:SF35">
    <property type="entry name" value="OUTER MEMBRANE PROTEIN PMPC-RELATED"/>
    <property type="match status" value="1"/>
</dbReference>
<organism evidence="4 5">
    <name type="scientific">Anaeramoeba flamelloides</name>
    <dbReference type="NCBI Taxonomy" id="1746091"/>
    <lineage>
        <taxon>Eukaryota</taxon>
        <taxon>Metamonada</taxon>
        <taxon>Anaeramoebidae</taxon>
        <taxon>Anaeramoeba</taxon>
    </lineage>
</organism>
<evidence type="ECO:0000256" key="2">
    <source>
        <dbReference type="SAM" id="Phobius"/>
    </source>
</evidence>
<keyword evidence="2" id="KW-0472">Membrane</keyword>
<dbReference type="Proteomes" id="UP001150062">
    <property type="component" value="Unassembled WGS sequence"/>
</dbReference>
<dbReference type="SMART" id="SM01411">
    <property type="entry name" value="Ephrin_rec_like"/>
    <property type="match status" value="1"/>
</dbReference>
<feature type="transmembrane region" description="Helical" evidence="2">
    <location>
        <begin position="937"/>
        <end position="957"/>
    </location>
</feature>
<comment type="caution">
    <text evidence="4">The sequence shown here is derived from an EMBL/GenBank/DDBJ whole genome shotgun (WGS) entry which is preliminary data.</text>
</comment>
<evidence type="ECO:0000313" key="4">
    <source>
        <dbReference type="EMBL" id="KAJ6254375.1"/>
    </source>
</evidence>
<protein>
    <recommendedName>
        <fullName evidence="3">DUF7948 domain-containing protein</fullName>
    </recommendedName>
</protein>
<keyword evidence="5" id="KW-1185">Reference proteome</keyword>
<dbReference type="Pfam" id="PF25778">
    <property type="entry name" value="DUF7948"/>
    <property type="match status" value="1"/>
</dbReference>
<feature type="domain" description="DUF7948" evidence="3">
    <location>
        <begin position="49"/>
        <end position="122"/>
    </location>
</feature>
<evidence type="ECO:0000259" key="3">
    <source>
        <dbReference type="Pfam" id="PF25778"/>
    </source>
</evidence>